<keyword evidence="5 8" id="KW-0808">Transferase</keyword>
<evidence type="ECO:0000313" key="9">
    <source>
        <dbReference type="Proteomes" id="UP000587760"/>
    </source>
</evidence>
<dbReference type="InterPro" id="IPR035994">
    <property type="entry name" value="Nucleoside_phosphorylase_sf"/>
</dbReference>
<dbReference type="PANTHER" id="PTHR43691">
    <property type="entry name" value="URIDINE PHOSPHORYLASE"/>
    <property type="match status" value="1"/>
</dbReference>
<accession>A0A841RE25</accession>
<evidence type="ECO:0000256" key="4">
    <source>
        <dbReference type="ARBA" id="ARBA00022676"/>
    </source>
</evidence>
<dbReference type="Pfam" id="PF01048">
    <property type="entry name" value="PNP_UDP_1"/>
    <property type="match status" value="1"/>
</dbReference>
<evidence type="ECO:0000259" key="7">
    <source>
        <dbReference type="Pfam" id="PF01048"/>
    </source>
</evidence>
<dbReference type="EMBL" id="JACHGJ010000006">
    <property type="protein sequence ID" value="MBB6481467.1"/>
    <property type="molecule type" value="Genomic_DNA"/>
</dbReference>
<dbReference type="Proteomes" id="UP000587760">
    <property type="component" value="Unassembled WGS sequence"/>
</dbReference>
<gene>
    <name evidence="8" type="ORF">HNR50_003147</name>
</gene>
<dbReference type="InterPro" id="IPR018016">
    <property type="entry name" value="Nucleoside_phosphorylase_CS"/>
</dbReference>
<evidence type="ECO:0000313" key="8">
    <source>
        <dbReference type="EMBL" id="MBB6481467.1"/>
    </source>
</evidence>
<dbReference type="GO" id="GO:0004850">
    <property type="term" value="F:uridine phosphorylase activity"/>
    <property type="evidence" value="ECO:0007669"/>
    <property type="project" value="UniProtKB-EC"/>
</dbReference>
<comment type="similarity">
    <text evidence="1">Belongs to the PNP/UDP phosphorylase family.</text>
</comment>
<dbReference type="InterPro" id="IPR004402">
    <property type="entry name" value="DeoD-type"/>
</dbReference>
<dbReference type="HAMAP" id="MF_01627">
    <property type="entry name" value="Pur_nucleosid_phosp"/>
    <property type="match status" value="1"/>
</dbReference>
<dbReference type="SUPFAM" id="SSF53167">
    <property type="entry name" value="Purine and uridine phosphorylases"/>
    <property type="match status" value="1"/>
</dbReference>
<dbReference type="CDD" id="cd09006">
    <property type="entry name" value="PNP_EcPNPI-like"/>
    <property type="match status" value="1"/>
</dbReference>
<keyword evidence="4 8" id="KW-0328">Glycosyltransferase</keyword>
<evidence type="ECO:0000256" key="6">
    <source>
        <dbReference type="ARBA" id="ARBA00048447"/>
    </source>
</evidence>
<dbReference type="NCBIfam" id="NF004489">
    <property type="entry name" value="PRK05819.1"/>
    <property type="match status" value="1"/>
</dbReference>
<keyword evidence="9" id="KW-1185">Reference proteome</keyword>
<dbReference type="GO" id="GO:0005829">
    <property type="term" value="C:cytosol"/>
    <property type="evidence" value="ECO:0007669"/>
    <property type="project" value="TreeGrafter"/>
</dbReference>
<dbReference type="NCBIfam" id="TIGR00107">
    <property type="entry name" value="deoD"/>
    <property type="match status" value="1"/>
</dbReference>
<dbReference type="InterPro" id="IPR000845">
    <property type="entry name" value="Nucleoside_phosphorylase_d"/>
</dbReference>
<reference evidence="8 9" key="1">
    <citation type="submission" date="2020-08" db="EMBL/GenBank/DDBJ databases">
        <title>Genomic Encyclopedia of Type Strains, Phase IV (KMG-IV): sequencing the most valuable type-strain genomes for metagenomic binning, comparative biology and taxonomic classification.</title>
        <authorList>
            <person name="Goeker M."/>
        </authorList>
    </citation>
    <scope>NUCLEOTIDE SEQUENCE [LARGE SCALE GENOMIC DNA]</scope>
    <source>
        <strain evidence="8 9">DSM 2461</strain>
    </source>
</reference>
<dbReference type="PANTHER" id="PTHR43691:SF11">
    <property type="entry name" value="FI09636P-RELATED"/>
    <property type="match status" value="1"/>
</dbReference>
<evidence type="ECO:0000256" key="5">
    <source>
        <dbReference type="ARBA" id="ARBA00022679"/>
    </source>
</evidence>
<sequence length="235" mass="25957">MSVHIGAEKGSIAETVLMPGDPLRARFIAEKFLENTECYNEVRGMYGYTGLYKGKAVSVQGSGMGQASLSIYTNELICDYGVKNLIRVGSCGSYHEHVKVRDLVIAMSASTDSAMNRERFNGNFYAPTADYHLFKTMTAQADEMGMTYHAGNILATDTFYHDDPEHWKKWADFGVLAVEMESAALYTLAAKHGARALTICTVSDNLATGEFTSSEERETSFTEMMKLALETAFKL</sequence>
<dbReference type="RefSeq" id="WP_184747713.1">
    <property type="nucleotide sequence ID" value="NZ_JACHGJ010000006.1"/>
</dbReference>
<dbReference type="GO" id="GO:0004731">
    <property type="term" value="F:purine-nucleoside phosphorylase activity"/>
    <property type="evidence" value="ECO:0007669"/>
    <property type="project" value="InterPro"/>
</dbReference>
<feature type="domain" description="Nucleoside phosphorylase" evidence="7">
    <location>
        <begin position="16"/>
        <end position="232"/>
    </location>
</feature>
<dbReference type="Gene3D" id="3.40.50.1580">
    <property type="entry name" value="Nucleoside phosphorylase domain"/>
    <property type="match status" value="1"/>
</dbReference>
<dbReference type="PROSITE" id="PS01232">
    <property type="entry name" value="PNP_UDP_1"/>
    <property type="match status" value="1"/>
</dbReference>
<dbReference type="GO" id="GO:0006152">
    <property type="term" value="P:purine nucleoside catabolic process"/>
    <property type="evidence" value="ECO:0007669"/>
    <property type="project" value="TreeGrafter"/>
</dbReference>
<dbReference type="EC" id="2.4.2.3" evidence="2"/>
<evidence type="ECO:0000256" key="1">
    <source>
        <dbReference type="ARBA" id="ARBA00010456"/>
    </source>
</evidence>
<evidence type="ECO:0000256" key="2">
    <source>
        <dbReference type="ARBA" id="ARBA00011888"/>
    </source>
</evidence>
<name>A0A841RE25_9SPIO</name>
<protein>
    <recommendedName>
        <fullName evidence="3">Uridine phosphorylase</fullName>
        <ecNumber evidence="2">2.4.2.3</ecNumber>
    </recommendedName>
</protein>
<comment type="caution">
    <text evidence="8">The sequence shown here is derived from an EMBL/GenBank/DDBJ whole genome shotgun (WGS) entry which is preliminary data.</text>
</comment>
<dbReference type="AlphaFoldDB" id="A0A841RE25"/>
<evidence type="ECO:0000256" key="3">
    <source>
        <dbReference type="ARBA" id="ARBA00021980"/>
    </source>
</evidence>
<organism evidence="8 9">
    <name type="scientific">Spirochaeta isovalerica</name>
    <dbReference type="NCBI Taxonomy" id="150"/>
    <lineage>
        <taxon>Bacteria</taxon>
        <taxon>Pseudomonadati</taxon>
        <taxon>Spirochaetota</taxon>
        <taxon>Spirochaetia</taxon>
        <taxon>Spirochaetales</taxon>
        <taxon>Spirochaetaceae</taxon>
        <taxon>Spirochaeta</taxon>
    </lineage>
</organism>
<proteinExistence type="inferred from homology"/>
<comment type="catalytic activity">
    <reaction evidence="6">
        <text>uridine + phosphate = alpha-D-ribose 1-phosphate + uracil</text>
        <dbReference type="Rhea" id="RHEA:24388"/>
        <dbReference type="ChEBI" id="CHEBI:16704"/>
        <dbReference type="ChEBI" id="CHEBI:17568"/>
        <dbReference type="ChEBI" id="CHEBI:43474"/>
        <dbReference type="ChEBI" id="CHEBI:57720"/>
        <dbReference type="EC" id="2.4.2.3"/>
    </reaction>
</comment>